<dbReference type="Gene3D" id="1.25.40.20">
    <property type="entry name" value="Ankyrin repeat-containing domain"/>
    <property type="match status" value="2"/>
</dbReference>
<accession>A0A401KMV9</accession>
<dbReference type="InterPro" id="IPR036770">
    <property type="entry name" value="Ankyrin_rpt-contain_sf"/>
</dbReference>
<dbReference type="AlphaFoldDB" id="A0A401KMV9"/>
<dbReference type="PROSITE" id="PS50088">
    <property type="entry name" value="ANK_REPEAT"/>
    <property type="match status" value="1"/>
</dbReference>
<dbReference type="InterPro" id="IPR002110">
    <property type="entry name" value="Ankyrin_rpt"/>
</dbReference>
<protein>
    <submittedName>
        <fullName evidence="2">Ankyrin repeat and KH domain-containing protein 1</fullName>
    </submittedName>
</protein>
<dbReference type="Pfam" id="PF12796">
    <property type="entry name" value="Ank_2"/>
    <property type="match status" value="1"/>
</dbReference>
<dbReference type="Pfam" id="PF00023">
    <property type="entry name" value="Ank"/>
    <property type="match status" value="1"/>
</dbReference>
<evidence type="ECO:0000256" key="1">
    <source>
        <dbReference type="PROSITE-ProRule" id="PRU00023"/>
    </source>
</evidence>
<dbReference type="SMART" id="SM00248">
    <property type="entry name" value="ANK"/>
    <property type="match status" value="3"/>
</dbReference>
<dbReference type="SUPFAM" id="SSF48403">
    <property type="entry name" value="Ankyrin repeat"/>
    <property type="match status" value="1"/>
</dbReference>
<organism evidence="2 3">
    <name type="scientific">Aspergillus awamori</name>
    <name type="common">Black koji mold</name>
    <dbReference type="NCBI Taxonomy" id="105351"/>
    <lineage>
        <taxon>Eukaryota</taxon>
        <taxon>Fungi</taxon>
        <taxon>Dikarya</taxon>
        <taxon>Ascomycota</taxon>
        <taxon>Pezizomycotina</taxon>
        <taxon>Eurotiomycetes</taxon>
        <taxon>Eurotiomycetidae</taxon>
        <taxon>Eurotiales</taxon>
        <taxon>Aspergillaceae</taxon>
        <taxon>Aspergillus</taxon>
    </lineage>
</organism>
<feature type="repeat" description="ANK" evidence="1">
    <location>
        <begin position="217"/>
        <end position="246"/>
    </location>
</feature>
<dbReference type="PANTHER" id="PTHR44207:SF1">
    <property type="entry name" value="SURFACE ANTIGEN BSPA-LIKE"/>
    <property type="match status" value="1"/>
</dbReference>
<proteinExistence type="predicted"/>
<comment type="caution">
    <text evidence="2">The sequence shown here is derived from an EMBL/GenBank/DDBJ whole genome shotgun (WGS) entry which is preliminary data.</text>
</comment>
<gene>
    <name evidence="2" type="ORF">AAWM_03493</name>
</gene>
<dbReference type="EMBL" id="BDHI01000007">
    <property type="protein sequence ID" value="GCB20608.1"/>
    <property type="molecule type" value="Genomic_DNA"/>
</dbReference>
<name>A0A401KMV9_ASPAW</name>
<dbReference type="STRING" id="105351.A0A401KMV9"/>
<keyword evidence="3" id="KW-1185">Reference proteome</keyword>
<evidence type="ECO:0000313" key="2">
    <source>
        <dbReference type="EMBL" id="GCB20608.1"/>
    </source>
</evidence>
<keyword evidence="1" id="KW-0040">ANK repeat</keyword>
<dbReference type="PANTHER" id="PTHR44207">
    <property type="entry name" value="SURFACE ANTIGEN BSPA-LIKE-RELATED"/>
    <property type="match status" value="1"/>
</dbReference>
<dbReference type="Proteomes" id="UP000286921">
    <property type="component" value="Unassembled WGS sequence"/>
</dbReference>
<sequence length="275" mass="30454">MSLTLGSQIQQSLEADIANGKLEAVRELYESTDPDGQSSLLEQIAALAAKHIQLDIIDWVFNEGFQLPLETLNDEFYFQVCAAGSFELWKRVVKNGFNLNGRRNEYIGDALSLAAYEGKIDIVRFLLENGQDPNISWAGYDDIEPSVAALAGERPSLMILHLLLQHGWNQKGSVAHIAAAEIGNMEALKLLVEYGADLEEARGWWFNCGVEGDVWGTALYRAAFKGQRDSVAYLLDKGASTRFEDEKGRSIMWAARRGGNREVISLLLDVGLEGE</sequence>
<evidence type="ECO:0000313" key="3">
    <source>
        <dbReference type="Proteomes" id="UP000286921"/>
    </source>
</evidence>
<reference evidence="2 3" key="1">
    <citation type="submission" date="2016-09" db="EMBL/GenBank/DDBJ databases">
        <title>Aspergillus awamori IFM 58123T.</title>
        <authorList>
            <person name="Kusuya Y."/>
            <person name="Shimizu M."/>
            <person name="Takahashi H."/>
            <person name="Yaguchi T."/>
        </authorList>
    </citation>
    <scope>NUCLEOTIDE SEQUENCE [LARGE SCALE GENOMIC DNA]</scope>
    <source>
        <strain evidence="2 3">IFM 58123</strain>
    </source>
</reference>